<comment type="caution">
    <text evidence="1">The sequence shown here is derived from an EMBL/GenBank/DDBJ whole genome shotgun (WGS) entry which is preliminary data.</text>
</comment>
<protein>
    <submittedName>
        <fullName evidence="1">Uncharacterized protein</fullName>
    </submittedName>
</protein>
<dbReference type="Proteomes" id="UP000477739">
    <property type="component" value="Unassembled WGS sequence"/>
</dbReference>
<dbReference type="AlphaFoldDB" id="A0A6L6IKZ1"/>
<proteinExistence type="predicted"/>
<evidence type="ECO:0000313" key="2">
    <source>
        <dbReference type="Proteomes" id="UP000477739"/>
    </source>
</evidence>
<evidence type="ECO:0000313" key="1">
    <source>
        <dbReference type="EMBL" id="MTH47501.1"/>
    </source>
</evidence>
<keyword evidence="2" id="KW-1185">Reference proteome</keyword>
<dbReference type="EMBL" id="WMJZ01000020">
    <property type="protein sequence ID" value="MTH47501.1"/>
    <property type="molecule type" value="Genomic_DNA"/>
</dbReference>
<name>A0A6L6IKZ1_9ENTR</name>
<dbReference type="OrthoDB" id="7065739at2"/>
<accession>A0A6L6IKZ1</accession>
<gene>
    <name evidence="1" type="ORF">GJV78_14790</name>
</gene>
<organism evidence="1 2">
    <name type="scientific">Intestinirhabdus alba</name>
    <dbReference type="NCBI Taxonomy" id="2899544"/>
    <lineage>
        <taxon>Bacteria</taxon>
        <taxon>Pseudomonadati</taxon>
        <taxon>Pseudomonadota</taxon>
        <taxon>Gammaproteobacteria</taxon>
        <taxon>Enterobacterales</taxon>
        <taxon>Enterobacteriaceae</taxon>
        <taxon>Intestinirhabdus</taxon>
    </lineage>
</organism>
<dbReference type="RefSeq" id="WP_155109070.1">
    <property type="nucleotide sequence ID" value="NZ_WMJZ01000020.1"/>
</dbReference>
<reference evidence="1 2" key="1">
    <citation type="submission" date="2019-11" db="EMBL/GenBank/DDBJ databases">
        <title>Escherichia alba sp. nov. isolated from the gut of plastic-eating superworms Zophobas atratus.</title>
        <authorList>
            <person name="Yang Y."/>
        </authorList>
    </citation>
    <scope>NUCLEOTIDE SEQUENCE [LARGE SCALE GENOMIC DNA]</scope>
    <source>
        <strain evidence="2">BIT-B35</strain>
    </source>
</reference>
<sequence>MVNGRNTNELLQAMATVSLVIKALSAQGITIKGVTLTKSRPVIRVERCGWCDGLIDNGRAAYLEFGCGATGRYRQGHFYTGGCKVVWSESLH</sequence>